<evidence type="ECO:0000256" key="10">
    <source>
        <dbReference type="ARBA" id="ARBA00032193"/>
    </source>
</evidence>
<evidence type="ECO:0000256" key="2">
    <source>
        <dbReference type="ARBA" id="ARBA00004688"/>
    </source>
</evidence>
<evidence type="ECO:0000256" key="1">
    <source>
        <dbReference type="ARBA" id="ARBA00003726"/>
    </source>
</evidence>
<evidence type="ECO:0000256" key="11">
    <source>
        <dbReference type="ARBA" id="ARBA00047508"/>
    </source>
</evidence>
<name>A0A3M6VBB8_9STRA</name>
<dbReference type="EMBL" id="QLLG01000431">
    <property type="protein sequence ID" value="RMX63241.1"/>
    <property type="molecule type" value="Genomic_DNA"/>
</dbReference>
<dbReference type="GO" id="GO:0009073">
    <property type="term" value="P:aromatic amino acid family biosynthetic process"/>
    <property type="evidence" value="ECO:0007669"/>
    <property type="project" value="UniProtKB-KW"/>
</dbReference>
<dbReference type="GO" id="GO:0005737">
    <property type="term" value="C:cytoplasm"/>
    <property type="evidence" value="ECO:0007669"/>
    <property type="project" value="TreeGrafter"/>
</dbReference>
<dbReference type="InterPro" id="IPR006219">
    <property type="entry name" value="DAHP_synth_1"/>
</dbReference>
<dbReference type="PIRSF" id="PIRSF001361">
    <property type="entry name" value="DAHP_synthase"/>
    <property type="match status" value="1"/>
</dbReference>
<dbReference type="Gene3D" id="3.20.20.70">
    <property type="entry name" value="Aldolase class I"/>
    <property type="match status" value="1"/>
</dbReference>
<feature type="domain" description="DAHP synthetase I/KDSA" evidence="12">
    <location>
        <begin position="58"/>
        <end position="353"/>
    </location>
</feature>
<dbReference type="GO" id="GO:0003849">
    <property type="term" value="F:3-deoxy-7-phosphoheptulonate synthase activity"/>
    <property type="evidence" value="ECO:0007669"/>
    <property type="project" value="UniProtKB-EC"/>
</dbReference>
<dbReference type="PANTHER" id="PTHR21225">
    <property type="entry name" value="PHOSPHO-2-DEHYDRO-3-DEOXYHEPTONATE ALDOLASE DAHP SYNTHETASE"/>
    <property type="match status" value="1"/>
</dbReference>
<dbReference type="AlphaFoldDB" id="A0A3M6VBB8"/>
<dbReference type="GO" id="GO:0008652">
    <property type="term" value="P:amino acid biosynthetic process"/>
    <property type="evidence" value="ECO:0007669"/>
    <property type="project" value="UniProtKB-KW"/>
</dbReference>
<evidence type="ECO:0000256" key="6">
    <source>
        <dbReference type="ARBA" id="ARBA00022679"/>
    </source>
</evidence>
<keyword evidence="14" id="KW-1185">Reference proteome</keyword>
<comment type="function">
    <text evidence="1">Stereospecific condensation of phosphoenolpyruvate (PEP) and D-erythrose-4-phosphate (E4P) giving rise to 3-deoxy-D-arabino-heptulosonate-7-phosphate (DAHP).</text>
</comment>
<evidence type="ECO:0000256" key="7">
    <source>
        <dbReference type="ARBA" id="ARBA00023141"/>
    </source>
</evidence>
<dbReference type="PANTHER" id="PTHR21225:SF12">
    <property type="entry name" value="PHOSPHO-2-DEHYDRO-3-DEOXYHEPTONATE ALDOLASE, TYROSINE-INHIBITED"/>
    <property type="match status" value="1"/>
</dbReference>
<dbReference type="VEuPathDB" id="FungiDB:DD237_007684"/>
<reference evidence="13 14" key="1">
    <citation type="submission" date="2018-06" db="EMBL/GenBank/DDBJ databases">
        <title>Comparative genomics of downy mildews reveals potential adaptations to biotrophy.</title>
        <authorList>
            <person name="Fletcher K."/>
            <person name="Klosterman S.J."/>
            <person name="Derevnina L."/>
            <person name="Martin F."/>
            <person name="Koike S."/>
            <person name="Reyes Chin-Wo S."/>
            <person name="Mou B."/>
            <person name="Michelmore R."/>
        </authorList>
    </citation>
    <scope>NUCLEOTIDE SEQUENCE [LARGE SCALE GENOMIC DNA]</scope>
    <source>
        <strain evidence="13 14">R14</strain>
    </source>
</reference>
<dbReference type="InterPro" id="IPR006218">
    <property type="entry name" value="DAHP1/KDSA"/>
</dbReference>
<evidence type="ECO:0000256" key="9">
    <source>
        <dbReference type="ARBA" id="ARBA00031349"/>
    </source>
</evidence>
<organism evidence="13 14">
    <name type="scientific">Peronospora effusa</name>
    <dbReference type="NCBI Taxonomy" id="542832"/>
    <lineage>
        <taxon>Eukaryota</taxon>
        <taxon>Sar</taxon>
        <taxon>Stramenopiles</taxon>
        <taxon>Oomycota</taxon>
        <taxon>Peronosporomycetes</taxon>
        <taxon>Peronosporales</taxon>
        <taxon>Peronosporaceae</taxon>
        <taxon>Peronospora</taxon>
    </lineage>
</organism>
<dbReference type="STRING" id="542832.A0A3M6VBB8"/>
<dbReference type="NCBIfam" id="NF009395">
    <property type="entry name" value="PRK12755.1"/>
    <property type="match status" value="1"/>
</dbReference>
<accession>A0A3M6VBB8</accession>
<proteinExistence type="inferred from homology"/>
<evidence type="ECO:0000256" key="4">
    <source>
        <dbReference type="ARBA" id="ARBA00012694"/>
    </source>
</evidence>
<dbReference type="InterPro" id="IPR013785">
    <property type="entry name" value="Aldolase_TIM"/>
</dbReference>
<dbReference type="EC" id="2.5.1.54" evidence="4"/>
<comment type="pathway">
    <text evidence="2">Metabolic intermediate biosynthesis; chorismate biosynthesis; chorismate from D-erythrose 4-phosphate and phosphoenolpyruvate: step 1/7.</text>
</comment>
<dbReference type="Proteomes" id="UP000282087">
    <property type="component" value="Unassembled WGS sequence"/>
</dbReference>
<comment type="similarity">
    <text evidence="3">Belongs to the class-I DAHP synthase family.</text>
</comment>
<evidence type="ECO:0000313" key="13">
    <source>
        <dbReference type="EMBL" id="RMX63241.1"/>
    </source>
</evidence>
<dbReference type="SUPFAM" id="SSF51569">
    <property type="entry name" value="Aldolase"/>
    <property type="match status" value="1"/>
</dbReference>
<evidence type="ECO:0000259" key="12">
    <source>
        <dbReference type="Pfam" id="PF00793"/>
    </source>
</evidence>
<evidence type="ECO:0000313" key="14">
    <source>
        <dbReference type="Proteomes" id="UP000282087"/>
    </source>
</evidence>
<dbReference type="OrthoDB" id="4699125at2759"/>
<dbReference type="FunFam" id="3.20.20.70:FF:000005">
    <property type="entry name" value="Phospho-2-dehydro-3-deoxyheptonate aldolase"/>
    <property type="match status" value="1"/>
</dbReference>
<evidence type="ECO:0000256" key="3">
    <source>
        <dbReference type="ARBA" id="ARBA00007985"/>
    </source>
</evidence>
<dbReference type="NCBIfam" id="TIGR00034">
    <property type="entry name" value="aroFGH"/>
    <property type="match status" value="1"/>
</dbReference>
<keyword evidence="7" id="KW-0057">Aromatic amino acid biosynthesis</keyword>
<gene>
    <name evidence="13" type="ORF">DD238_007229</name>
</gene>
<keyword evidence="6" id="KW-0808">Transferase</keyword>
<dbReference type="Pfam" id="PF00793">
    <property type="entry name" value="DAHP_synth_1"/>
    <property type="match status" value="1"/>
</dbReference>
<comment type="caution">
    <text evidence="13">The sequence shown here is derived from an EMBL/GenBank/DDBJ whole genome shotgun (WGS) entry which is preliminary data.</text>
</comment>
<evidence type="ECO:0000256" key="5">
    <source>
        <dbReference type="ARBA" id="ARBA00022605"/>
    </source>
</evidence>
<protein>
    <recommendedName>
        <fullName evidence="4">3-deoxy-7-phosphoheptulonate synthase</fullName>
        <ecNumber evidence="4">2.5.1.54</ecNumber>
    </recommendedName>
    <alternativeName>
        <fullName evidence="10">3-deoxy-D-arabino-heptulosonate 7-phosphate synthase</fullName>
    </alternativeName>
    <alternativeName>
        <fullName evidence="9">DAHP synthase</fullName>
    </alternativeName>
    <alternativeName>
        <fullName evidence="8">Phospho-2-keto-3-deoxyheptonate aldolase</fullName>
    </alternativeName>
</protein>
<keyword evidence="5" id="KW-0028">Amino-acid biosynthesis</keyword>
<sequence>MPSCFAFEIGRAAKRQCLKDRNVLAIKPLMPPACVLEELPVSPQVYDLVNDTRVAVSRILHDQDDRLVAVVGPCSIHDTAAALDYAERLKTLADELKGELVIIMRTYFEKPRTTVGWKGLINDPDLDASFQINKGLRIARKLLLDVNALGLPVGLEFLDTISPQFTADLVSWGAIGARTTESQLHRELTSGLSMPMGFKNGTGGDLQVAVDATVSSSQPHTFLGLDEHGIASIVRTRGNKDCHVILRGGSSGPNFKDNFIEEAVGRLVKAKQPYKIMVDCSHGNSRKQHAEQANVSSYLADIVAEGNTNLLGIMIESNIVEGNQSIGDDPAKLVYGMSITDACINWEDTVKVLTELAGAVIKRRQNSCEKSIKEL</sequence>
<evidence type="ECO:0000256" key="8">
    <source>
        <dbReference type="ARBA" id="ARBA00031111"/>
    </source>
</evidence>
<comment type="catalytic activity">
    <reaction evidence="11">
        <text>D-erythrose 4-phosphate + phosphoenolpyruvate + H2O = 7-phospho-2-dehydro-3-deoxy-D-arabino-heptonate + phosphate</text>
        <dbReference type="Rhea" id="RHEA:14717"/>
        <dbReference type="ChEBI" id="CHEBI:15377"/>
        <dbReference type="ChEBI" id="CHEBI:16897"/>
        <dbReference type="ChEBI" id="CHEBI:43474"/>
        <dbReference type="ChEBI" id="CHEBI:58394"/>
        <dbReference type="ChEBI" id="CHEBI:58702"/>
        <dbReference type="EC" id="2.5.1.54"/>
    </reaction>
</comment>